<dbReference type="OMA" id="RIFTTIC"/>
<dbReference type="PhylomeDB" id="D6WAB2"/>
<reference evidence="1 2" key="1">
    <citation type="journal article" date="2008" name="Nature">
        <title>The genome of the model beetle and pest Tribolium castaneum.</title>
        <authorList>
            <consortium name="Tribolium Genome Sequencing Consortium"/>
            <person name="Richards S."/>
            <person name="Gibbs R.A."/>
            <person name="Weinstock G.M."/>
            <person name="Brown S.J."/>
            <person name="Denell R."/>
            <person name="Beeman R.W."/>
            <person name="Gibbs R."/>
            <person name="Beeman R.W."/>
            <person name="Brown S.J."/>
            <person name="Bucher G."/>
            <person name="Friedrich M."/>
            <person name="Grimmelikhuijzen C.J."/>
            <person name="Klingler M."/>
            <person name="Lorenzen M."/>
            <person name="Richards S."/>
            <person name="Roth S."/>
            <person name="Schroder R."/>
            <person name="Tautz D."/>
            <person name="Zdobnov E.M."/>
            <person name="Muzny D."/>
            <person name="Gibbs R.A."/>
            <person name="Weinstock G.M."/>
            <person name="Attaway T."/>
            <person name="Bell S."/>
            <person name="Buhay C.J."/>
            <person name="Chandrabose M.N."/>
            <person name="Chavez D."/>
            <person name="Clerk-Blankenburg K.P."/>
            <person name="Cree A."/>
            <person name="Dao M."/>
            <person name="Davis C."/>
            <person name="Chacko J."/>
            <person name="Dinh H."/>
            <person name="Dugan-Rocha S."/>
            <person name="Fowler G."/>
            <person name="Garner T.T."/>
            <person name="Garnes J."/>
            <person name="Gnirke A."/>
            <person name="Hawes A."/>
            <person name="Hernandez J."/>
            <person name="Hines S."/>
            <person name="Holder M."/>
            <person name="Hume J."/>
            <person name="Jhangiani S.N."/>
            <person name="Joshi V."/>
            <person name="Khan Z.M."/>
            <person name="Jackson L."/>
            <person name="Kovar C."/>
            <person name="Kowis A."/>
            <person name="Lee S."/>
            <person name="Lewis L.R."/>
            <person name="Margolis J."/>
            <person name="Morgan M."/>
            <person name="Nazareth L.V."/>
            <person name="Nguyen N."/>
            <person name="Okwuonu G."/>
            <person name="Parker D."/>
            <person name="Richards S."/>
            <person name="Ruiz S.J."/>
            <person name="Santibanez J."/>
            <person name="Savard J."/>
            <person name="Scherer S.E."/>
            <person name="Schneider B."/>
            <person name="Sodergren E."/>
            <person name="Tautz D."/>
            <person name="Vattahil S."/>
            <person name="Villasana D."/>
            <person name="White C.S."/>
            <person name="Wright R."/>
            <person name="Park Y."/>
            <person name="Beeman R.W."/>
            <person name="Lord J."/>
            <person name="Oppert B."/>
            <person name="Lorenzen M."/>
            <person name="Brown S."/>
            <person name="Wang L."/>
            <person name="Savard J."/>
            <person name="Tautz D."/>
            <person name="Richards S."/>
            <person name="Weinstock G."/>
            <person name="Gibbs R.A."/>
            <person name="Liu Y."/>
            <person name="Worley K."/>
            <person name="Weinstock G."/>
            <person name="Elsik C.G."/>
            <person name="Reese J.T."/>
            <person name="Elhaik E."/>
            <person name="Landan G."/>
            <person name="Graur D."/>
            <person name="Arensburger P."/>
            <person name="Atkinson P."/>
            <person name="Beeman R.W."/>
            <person name="Beidler J."/>
            <person name="Brown S.J."/>
            <person name="Demuth J.P."/>
            <person name="Drury D.W."/>
            <person name="Du Y.Z."/>
            <person name="Fujiwara H."/>
            <person name="Lorenzen M."/>
            <person name="Maselli V."/>
            <person name="Osanai M."/>
            <person name="Park Y."/>
            <person name="Robertson H.M."/>
            <person name="Tu Z."/>
            <person name="Wang J.J."/>
            <person name="Wang S."/>
            <person name="Richards S."/>
            <person name="Song H."/>
            <person name="Zhang L."/>
            <person name="Sodergren E."/>
            <person name="Werner D."/>
            <person name="Stanke M."/>
            <person name="Morgenstern B."/>
            <person name="Solovyev V."/>
            <person name="Kosarev P."/>
            <person name="Brown G."/>
            <person name="Chen H.C."/>
            <person name="Ermolaeva O."/>
            <person name="Hlavina W."/>
            <person name="Kapustin Y."/>
            <person name="Kiryutin B."/>
            <person name="Kitts P."/>
            <person name="Maglott D."/>
            <person name="Pruitt K."/>
            <person name="Sapojnikov V."/>
            <person name="Souvorov A."/>
            <person name="Mackey A.J."/>
            <person name="Waterhouse R.M."/>
            <person name="Wyder S."/>
            <person name="Zdobnov E.M."/>
            <person name="Zdobnov E.M."/>
            <person name="Wyder S."/>
            <person name="Kriventseva E.V."/>
            <person name="Kadowaki T."/>
            <person name="Bork P."/>
            <person name="Aranda M."/>
            <person name="Bao R."/>
            <person name="Beermann A."/>
            <person name="Berns N."/>
            <person name="Bolognesi R."/>
            <person name="Bonneton F."/>
            <person name="Bopp D."/>
            <person name="Brown S.J."/>
            <person name="Bucher G."/>
            <person name="Butts T."/>
            <person name="Chaumot A."/>
            <person name="Denell R.E."/>
            <person name="Ferrier D.E."/>
            <person name="Friedrich M."/>
            <person name="Gordon C.M."/>
            <person name="Jindra M."/>
            <person name="Klingler M."/>
            <person name="Lan Q."/>
            <person name="Lattorff H.M."/>
            <person name="Laudet V."/>
            <person name="von Levetsow C."/>
            <person name="Liu Z."/>
            <person name="Lutz R."/>
            <person name="Lynch J.A."/>
            <person name="da Fonseca R.N."/>
            <person name="Posnien N."/>
            <person name="Reuter R."/>
            <person name="Roth S."/>
            <person name="Savard J."/>
            <person name="Schinko J.B."/>
            <person name="Schmitt C."/>
            <person name="Schoppmeier M."/>
            <person name="Schroder R."/>
            <person name="Shippy T.D."/>
            <person name="Simonnet F."/>
            <person name="Marques-Souza H."/>
            <person name="Tautz D."/>
            <person name="Tomoyasu Y."/>
            <person name="Trauner J."/>
            <person name="Van der Zee M."/>
            <person name="Vervoort M."/>
            <person name="Wittkopp N."/>
            <person name="Wimmer E.A."/>
            <person name="Yang X."/>
            <person name="Jones A.K."/>
            <person name="Sattelle D.B."/>
            <person name="Ebert P.R."/>
            <person name="Nelson D."/>
            <person name="Scott J.G."/>
            <person name="Beeman R.W."/>
            <person name="Muthukrishnan S."/>
            <person name="Kramer K.J."/>
            <person name="Arakane Y."/>
            <person name="Beeman R.W."/>
            <person name="Zhu Q."/>
            <person name="Hogenkamp D."/>
            <person name="Dixit R."/>
            <person name="Oppert B."/>
            <person name="Jiang H."/>
            <person name="Zou Z."/>
            <person name="Marshall J."/>
            <person name="Elpidina E."/>
            <person name="Vinokurov K."/>
            <person name="Oppert C."/>
            <person name="Zou Z."/>
            <person name="Evans J."/>
            <person name="Lu Z."/>
            <person name="Zhao P."/>
            <person name="Sumathipala N."/>
            <person name="Altincicek B."/>
            <person name="Vilcinskas A."/>
            <person name="Williams M."/>
            <person name="Hultmark D."/>
            <person name="Hetru C."/>
            <person name="Jiang H."/>
            <person name="Grimmelikhuijzen C.J."/>
            <person name="Hauser F."/>
            <person name="Cazzamali G."/>
            <person name="Williamson M."/>
            <person name="Park Y."/>
            <person name="Li B."/>
            <person name="Tanaka Y."/>
            <person name="Predel R."/>
            <person name="Neupert S."/>
            <person name="Schachtner J."/>
            <person name="Verleyen P."/>
            <person name="Raible F."/>
            <person name="Bork P."/>
            <person name="Friedrich M."/>
            <person name="Walden K.K."/>
            <person name="Robertson H.M."/>
            <person name="Angeli S."/>
            <person name="Foret S."/>
            <person name="Bucher G."/>
            <person name="Schuetz S."/>
            <person name="Maleszka R."/>
            <person name="Wimmer E.A."/>
            <person name="Beeman R.W."/>
            <person name="Lorenzen M."/>
            <person name="Tomoyasu Y."/>
            <person name="Miller S.C."/>
            <person name="Grossmann D."/>
            <person name="Bucher G."/>
        </authorList>
    </citation>
    <scope>NUCLEOTIDE SEQUENCE [LARGE SCALE GENOMIC DNA]</scope>
    <source>
        <strain evidence="1 2">Georgia GA2</strain>
    </source>
</reference>
<sequence>MAELNLDLEQSLQLRMAQFKSDPEKMQDVNDFLNDLFEKAQKEVELRNGTKGKGKLDALGIQNGTKRIGAWSNRARSQARTFATRIFTTICNCTNSVRSVVVNRN</sequence>
<dbReference type="HOGENOM" id="CLU_2240012_0_0_1"/>
<dbReference type="EMBL" id="KQ971312">
    <property type="protein sequence ID" value="EEZ98034.1"/>
    <property type="molecule type" value="Genomic_DNA"/>
</dbReference>
<dbReference type="KEGG" id="tca:103315216"/>
<dbReference type="Proteomes" id="UP000007266">
    <property type="component" value="Linkage group 2"/>
</dbReference>
<gene>
    <name evidence="1" type="primary">AUGUSTUS-3.0.2_00435</name>
    <name evidence="1" type="ORF">TcasGA2_TC000435</name>
</gene>
<dbReference type="OrthoDB" id="7784285at2759"/>
<evidence type="ECO:0000313" key="1">
    <source>
        <dbReference type="EMBL" id="EEZ98034.1"/>
    </source>
</evidence>
<name>D6WAB2_TRICA</name>
<organism evidence="1 2">
    <name type="scientific">Tribolium castaneum</name>
    <name type="common">Red flour beetle</name>
    <dbReference type="NCBI Taxonomy" id="7070"/>
    <lineage>
        <taxon>Eukaryota</taxon>
        <taxon>Metazoa</taxon>
        <taxon>Ecdysozoa</taxon>
        <taxon>Arthropoda</taxon>
        <taxon>Hexapoda</taxon>
        <taxon>Insecta</taxon>
        <taxon>Pterygota</taxon>
        <taxon>Neoptera</taxon>
        <taxon>Endopterygota</taxon>
        <taxon>Coleoptera</taxon>
        <taxon>Polyphaga</taxon>
        <taxon>Cucujiformia</taxon>
        <taxon>Tenebrionidae</taxon>
        <taxon>Tenebrionidae incertae sedis</taxon>
        <taxon>Tribolium</taxon>
    </lineage>
</organism>
<evidence type="ECO:0000313" key="2">
    <source>
        <dbReference type="Proteomes" id="UP000007266"/>
    </source>
</evidence>
<keyword evidence="2" id="KW-1185">Reference proteome</keyword>
<dbReference type="AlphaFoldDB" id="D6WAB2"/>
<reference evidence="1 2" key="2">
    <citation type="journal article" date="2010" name="Nucleic Acids Res.">
        <title>BeetleBase in 2010: revisions to provide comprehensive genomic information for Tribolium castaneum.</title>
        <authorList>
            <person name="Kim H.S."/>
            <person name="Murphy T."/>
            <person name="Xia J."/>
            <person name="Caragea D."/>
            <person name="Park Y."/>
            <person name="Beeman R.W."/>
            <person name="Lorenzen M.D."/>
            <person name="Butcher S."/>
            <person name="Manak J.R."/>
            <person name="Brown S.J."/>
        </authorList>
    </citation>
    <scope>GENOME REANNOTATION</scope>
    <source>
        <strain evidence="1 2">Georgia GA2</strain>
    </source>
</reference>
<protein>
    <submittedName>
        <fullName evidence="1">Uncharacterized protein</fullName>
    </submittedName>
</protein>
<accession>D6WAB2</accession>
<proteinExistence type="predicted"/>